<proteinExistence type="inferred from homology"/>
<dbReference type="Gene3D" id="3.90.470.20">
    <property type="entry name" value="4'-phosphopantetheinyl transferase domain"/>
    <property type="match status" value="1"/>
</dbReference>
<protein>
    <recommendedName>
        <fullName evidence="8">Holo-[acyl-carrier-protein] synthase</fullName>
        <shortName evidence="8">Holo-ACP synthase</shortName>
        <ecNumber evidence="8">2.7.8.7</ecNumber>
    </recommendedName>
    <alternativeName>
        <fullName evidence="8">4'-phosphopantetheinyl transferase AcpS</fullName>
    </alternativeName>
</protein>
<comment type="subcellular location">
    <subcellularLocation>
        <location evidence="8">Cytoplasm</location>
    </subcellularLocation>
</comment>
<keyword evidence="11" id="KW-1185">Reference proteome</keyword>
<evidence type="ECO:0000256" key="8">
    <source>
        <dbReference type="HAMAP-Rule" id="MF_00101"/>
    </source>
</evidence>
<evidence type="ECO:0000256" key="5">
    <source>
        <dbReference type="ARBA" id="ARBA00022842"/>
    </source>
</evidence>
<name>A0ABW3B8Y7_9ACTN</name>
<keyword evidence="4 8" id="KW-0276">Fatty acid metabolism</keyword>
<dbReference type="InterPro" id="IPR004568">
    <property type="entry name" value="Ppantetheine-prot_Trfase_dom"/>
</dbReference>
<comment type="caution">
    <text evidence="10">The sequence shown here is derived from an EMBL/GenBank/DDBJ whole genome shotgun (WGS) entry which is preliminary data.</text>
</comment>
<dbReference type="InterPro" id="IPR037143">
    <property type="entry name" value="4-PPantetheinyl_Trfase_dom_sf"/>
</dbReference>
<evidence type="ECO:0000313" key="10">
    <source>
        <dbReference type="EMBL" id="MFD0799796.1"/>
    </source>
</evidence>
<keyword evidence="7 8" id="KW-0275">Fatty acid biosynthesis</keyword>
<feature type="binding site" evidence="8">
    <location>
        <position position="6"/>
    </location>
    <ligand>
        <name>Mg(2+)</name>
        <dbReference type="ChEBI" id="CHEBI:18420"/>
    </ligand>
</feature>
<feature type="binding site" evidence="8">
    <location>
        <position position="55"/>
    </location>
    <ligand>
        <name>Mg(2+)</name>
        <dbReference type="ChEBI" id="CHEBI:18420"/>
    </ligand>
</feature>
<keyword evidence="2 8" id="KW-0808">Transferase</keyword>
<sequence length="151" mass="15729">MRIGIDVLAVDELDGLLQRDWFRRYAYSESELSEARGQSAERAREFLTGRFACKESVAKVLGCGFAGGVRPCQVSVHRSGSGAPEVRLAGPAAERCAAQGITAIEVSIAHKRGLVAAVALGVAGGAQRLPPCPPTVAQALAAEIAQQAEAS</sequence>
<dbReference type="GO" id="GO:0008897">
    <property type="term" value="F:holo-[acyl-carrier-protein] synthase activity"/>
    <property type="evidence" value="ECO:0007669"/>
    <property type="project" value="UniProtKB-EC"/>
</dbReference>
<evidence type="ECO:0000313" key="11">
    <source>
        <dbReference type="Proteomes" id="UP001596956"/>
    </source>
</evidence>
<reference evidence="11" key="1">
    <citation type="journal article" date="2019" name="Int. J. Syst. Evol. Microbiol.">
        <title>The Global Catalogue of Microorganisms (GCM) 10K type strain sequencing project: providing services to taxonomists for standard genome sequencing and annotation.</title>
        <authorList>
            <consortium name="The Broad Institute Genomics Platform"/>
            <consortium name="The Broad Institute Genome Sequencing Center for Infectious Disease"/>
            <person name="Wu L."/>
            <person name="Ma J."/>
        </authorList>
    </citation>
    <scope>NUCLEOTIDE SEQUENCE [LARGE SCALE GENOMIC DNA]</scope>
    <source>
        <strain evidence="11">CCUG 63369</strain>
    </source>
</reference>
<comment type="function">
    <text evidence="8">Transfers the 4'-phosphopantetheine moiety from coenzyme A to a Ser of acyl-carrier-protein.</text>
</comment>
<dbReference type="InterPro" id="IPR002582">
    <property type="entry name" value="ACPS"/>
</dbReference>
<keyword evidence="6 8" id="KW-0443">Lipid metabolism</keyword>
<feature type="domain" description="4'-phosphopantetheinyl transferase" evidence="9">
    <location>
        <begin position="2"/>
        <end position="98"/>
    </location>
</feature>
<comment type="catalytic activity">
    <reaction evidence="8">
        <text>apo-[ACP] + CoA = holo-[ACP] + adenosine 3',5'-bisphosphate + H(+)</text>
        <dbReference type="Rhea" id="RHEA:12068"/>
        <dbReference type="Rhea" id="RHEA-COMP:9685"/>
        <dbReference type="Rhea" id="RHEA-COMP:9690"/>
        <dbReference type="ChEBI" id="CHEBI:15378"/>
        <dbReference type="ChEBI" id="CHEBI:29999"/>
        <dbReference type="ChEBI" id="CHEBI:57287"/>
        <dbReference type="ChEBI" id="CHEBI:58343"/>
        <dbReference type="ChEBI" id="CHEBI:64479"/>
        <dbReference type="EC" id="2.7.8.7"/>
    </reaction>
</comment>
<dbReference type="EC" id="2.7.8.7" evidence="8"/>
<dbReference type="NCBIfam" id="TIGR00556">
    <property type="entry name" value="pantethn_trn"/>
    <property type="match status" value="1"/>
</dbReference>
<keyword evidence="5 8" id="KW-0460">Magnesium</keyword>
<keyword evidence="3 8" id="KW-0479">Metal-binding</keyword>
<comment type="similarity">
    <text evidence="8">Belongs to the P-Pant transferase superfamily. AcpS family.</text>
</comment>
<dbReference type="InterPro" id="IPR008278">
    <property type="entry name" value="4-PPantetheinyl_Trfase_dom"/>
</dbReference>
<organism evidence="10 11">
    <name type="scientific">Streptomonospora algeriensis</name>
    <dbReference type="NCBI Taxonomy" id="995084"/>
    <lineage>
        <taxon>Bacteria</taxon>
        <taxon>Bacillati</taxon>
        <taxon>Actinomycetota</taxon>
        <taxon>Actinomycetes</taxon>
        <taxon>Streptosporangiales</taxon>
        <taxon>Nocardiopsidaceae</taxon>
        <taxon>Streptomonospora</taxon>
    </lineage>
</organism>
<dbReference type="SUPFAM" id="SSF56214">
    <property type="entry name" value="4'-phosphopantetheinyl transferase"/>
    <property type="match status" value="1"/>
</dbReference>
<evidence type="ECO:0000256" key="4">
    <source>
        <dbReference type="ARBA" id="ARBA00022832"/>
    </source>
</evidence>
<evidence type="ECO:0000256" key="1">
    <source>
        <dbReference type="ARBA" id="ARBA00022516"/>
    </source>
</evidence>
<accession>A0ABW3B8Y7</accession>
<gene>
    <name evidence="8" type="primary">acpS</name>
    <name evidence="10" type="ORF">ACFQZU_00475</name>
</gene>
<evidence type="ECO:0000256" key="2">
    <source>
        <dbReference type="ARBA" id="ARBA00022679"/>
    </source>
</evidence>
<evidence type="ECO:0000256" key="3">
    <source>
        <dbReference type="ARBA" id="ARBA00022723"/>
    </source>
</evidence>
<dbReference type="Pfam" id="PF01648">
    <property type="entry name" value="ACPS"/>
    <property type="match status" value="1"/>
</dbReference>
<evidence type="ECO:0000259" key="9">
    <source>
        <dbReference type="Pfam" id="PF01648"/>
    </source>
</evidence>
<dbReference type="HAMAP" id="MF_00101">
    <property type="entry name" value="AcpS"/>
    <property type="match status" value="1"/>
</dbReference>
<dbReference type="EMBL" id="JBHTHR010000004">
    <property type="protein sequence ID" value="MFD0799796.1"/>
    <property type="molecule type" value="Genomic_DNA"/>
</dbReference>
<evidence type="ECO:0000256" key="7">
    <source>
        <dbReference type="ARBA" id="ARBA00023160"/>
    </source>
</evidence>
<evidence type="ECO:0000256" key="6">
    <source>
        <dbReference type="ARBA" id="ARBA00023098"/>
    </source>
</evidence>
<comment type="cofactor">
    <cofactor evidence="8">
        <name>Mg(2+)</name>
        <dbReference type="ChEBI" id="CHEBI:18420"/>
    </cofactor>
</comment>
<keyword evidence="1 8" id="KW-0444">Lipid biosynthesis</keyword>
<keyword evidence="8" id="KW-0963">Cytoplasm</keyword>
<dbReference type="Proteomes" id="UP001596956">
    <property type="component" value="Unassembled WGS sequence"/>
</dbReference>